<protein>
    <recommendedName>
        <fullName evidence="7">tRNA (guanine-N(7)-)-methyltransferase</fullName>
        <ecNumber evidence="7">2.1.1.33</ecNumber>
    </recommendedName>
    <alternativeName>
        <fullName evidence="7">tRNA (guanine(46)-N(7))-methyltransferase</fullName>
    </alternativeName>
    <alternativeName>
        <fullName evidence="7">tRNA(m7G46)-methyltransferase</fullName>
    </alternativeName>
</protein>
<dbReference type="UniPathway" id="UPA00989"/>
<dbReference type="EMBL" id="CP048685">
    <property type="protein sequence ID" value="QPJ62681.1"/>
    <property type="molecule type" value="Genomic_DNA"/>
</dbReference>
<dbReference type="CDD" id="cd02440">
    <property type="entry name" value="AdoMet_MTases"/>
    <property type="match status" value="1"/>
</dbReference>
<dbReference type="InterPro" id="IPR029063">
    <property type="entry name" value="SAM-dependent_MTases_sf"/>
</dbReference>
<gene>
    <name evidence="7 8" type="primary">trmB</name>
    <name evidence="8" type="ORF">G3M70_12665</name>
</gene>
<dbReference type="NCBIfam" id="TIGR00091">
    <property type="entry name" value="tRNA (guanosine(46)-N7)-methyltransferase TrmB"/>
    <property type="match status" value="1"/>
</dbReference>
<proteinExistence type="inferred from homology"/>
<comment type="caution">
    <text evidence="7">Lacks conserved residue(s) required for the propagation of feature annotation.</text>
</comment>
<comment type="pathway">
    <text evidence="7">tRNA modification; N(7)-methylguanine-tRNA biosynthesis.</text>
</comment>
<evidence type="ECO:0000256" key="1">
    <source>
        <dbReference type="ARBA" id="ARBA00000142"/>
    </source>
</evidence>
<dbReference type="EC" id="2.1.1.33" evidence="7"/>
<dbReference type="KEGG" id="nli:G3M70_12665"/>
<evidence type="ECO:0000256" key="6">
    <source>
        <dbReference type="ARBA" id="ARBA00022694"/>
    </source>
</evidence>
<dbReference type="PANTHER" id="PTHR23417:SF14">
    <property type="entry name" value="PENTACOTRIPEPTIDE-REPEAT REGION OF PRORP DOMAIN-CONTAINING PROTEIN"/>
    <property type="match status" value="1"/>
</dbReference>
<evidence type="ECO:0000256" key="3">
    <source>
        <dbReference type="ARBA" id="ARBA00022603"/>
    </source>
</evidence>
<evidence type="ECO:0000313" key="9">
    <source>
        <dbReference type="Proteomes" id="UP000594688"/>
    </source>
</evidence>
<evidence type="ECO:0000313" key="8">
    <source>
        <dbReference type="EMBL" id="QPJ62681.1"/>
    </source>
</evidence>
<feature type="binding site" evidence="7">
    <location>
        <position position="152"/>
    </location>
    <ligand>
        <name>substrate</name>
    </ligand>
</feature>
<evidence type="ECO:0000256" key="5">
    <source>
        <dbReference type="ARBA" id="ARBA00022691"/>
    </source>
</evidence>
<feature type="binding site" evidence="7">
    <location>
        <position position="93"/>
    </location>
    <ligand>
        <name>S-adenosyl-L-methionine</name>
        <dbReference type="ChEBI" id="CHEBI:59789"/>
    </ligand>
</feature>
<comment type="similarity">
    <text evidence="7">Belongs to the class I-like SAM-binding methyltransferase superfamily. TrmB family.</text>
</comment>
<name>A0A7T0BXC8_9BACT</name>
<sequence>MSSKPLLKFETIAEDNPYFLDPEEYPNWPEQFRDSQPVVLEIGFGNGSFLLDMAVQRPDCNLIGLDFYHKGIRKLFTRMSRYGLTNIRVVYGDAKEKIPFLFREAELTEIYINFPDPWPKKRHHKRRLIKPHVVRTLWEKLVPEGRLRLATDFEEYAMEMLEVLEGDPGFRNLHQDPGFANHREDVPRTKYEKNFLNQGKKIYYLDFVKVPCP</sequence>
<dbReference type="SUPFAM" id="SSF53335">
    <property type="entry name" value="S-adenosyl-L-methionine-dependent methyltransferases"/>
    <property type="match status" value="1"/>
</dbReference>
<reference evidence="8 9" key="1">
    <citation type="submission" date="2020-02" db="EMBL/GenBank/DDBJ databases">
        <title>Genomic and physiological characterization of two novel Nitrospinaceae genera.</title>
        <authorList>
            <person name="Mueller A.J."/>
            <person name="Jung M.-Y."/>
            <person name="Strachan C.R."/>
            <person name="Herbold C.W."/>
            <person name="Kirkegaard R.H."/>
            <person name="Daims H."/>
        </authorList>
    </citation>
    <scope>NUCLEOTIDE SEQUENCE [LARGE SCALE GENOMIC DNA]</scope>
    <source>
        <strain evidence="8">EB</strain>
    </source>
</reference>
<organism evidence="8 9">
    <name type="scientific">Candidatus Nitronauta litoralis</name>
    <dbReference type="NCBI Taxonomy" id="2705533"/>
    <lineage>
        <taxon>Bacteria</taxon>
        <taxon>Pseudomonadati</taxon>
        <taxon>Nitrospinota/Tectimicrobiota group</taxon>
        <taxon>Nitrospinota</taxon>
        <taxon>Nitrospinia</taxon>
        <taxon>Nitrospinales</taxon>
        <taxon>Nitrospinaceae</taxon>
        <taxon>Candidatus Nitronauta</taxon>
    </lineage>
</organism>
<feature type="binding site" evidence="7">
    <location>
        <position position="116"/>
    </location>
    <ligand>
        <name>S-adenosyl-L-methionine</name>
        <dbReference type="ChEBI" id="CHEBI:59789"/>
    </ligand>
</feature>
<dbReference type="GO" id="GO:0008176">
    <property type="term" value="F:tRNA (guanine(46)-N7)-methyltransferase activity"/>
    <property type="evidence" value="ECO:0007669"/>
    <property type="project" value="UniProtKB-UniRule"/>
</dbReference>
<dbReference type="Proteomes" id="UP000594688">
    <property type="component" value="Chromosome"/>
</dbReference>
<dbReference type="InterPro" id="IPR003358">
    <property type="entry name" value="tRNA_(Gua-N-7)_MeTrfase_Trmb"/>
</dbReference>
<dbReference type="Gene3D" id="3.40.50.150">
    <property type="entry name" value="Vaccinia Virus protein VP39"/>
    <property type="match status" value="1"/>
</dbReference>
<feature type="binding site" evidence="7">
    <location>
        <position position="66"/>
    </location>
    <ligand>
        <name>S-adenosyl-L-methionine</name>
        <dbReference type="ChEBI" id="CHEBI:59789"/>
    </ligand>
</feature>
<feature type="binding site" evidence="7">
    <location>
        <begin position="189"/>
        <end position="192"/>
    </location>
    <ligand>
        <name>substrate</name>
    </ligand>
</feature>
<keyword evidence="6 7" id="KW-0819">tRNA processing</keyword>
<comment type="catalytic activity">
    <reaction evidence="1 7">
        <text>guanosine(46) in tRNA + S-adenosyl-L-methionine = N(7)-methylguanosine(46) in tRNA + S-adenosyl-L-homocysteine</text>
        <dbReference type="Rhea" id="RHEA:42708"/>
        <dbReference type="Rhea" id="RHEA-COMP:10188"/>
        <dbReference type="Rhea" id="RHEA-COMP:10189"/>
        <dbReference type="ChEBI" id="CHEBI:57856"/>
        <dbReference type="ChEBI" id="CHEBI:59789"/>
        <dbReference type="ChEBI" id="CHEBI:74269"/>
        <dbReference type="ChEBI" id="CHEBI:74480"/>
        <dbReference type="EC" id="2.1.1.33"/>
    </reaction>
</comment>
<dbReference type="HAMAP" id="MF_01057">
    <property type="entry name" value="tRNA_methyltr_TrmB"/>
    <property type="match status" value="1"/>
</dbReference>
<evidence type="ECO:0000256" key="7">
    <source>
        <dbReference type="HAMAP-Rule" id="MF_01057"/>
    </source>
</evidence>
<dbReference type="PANTHER" id="PTHR23417">
    <property type="entry name" value="3-DEOXY-D-MANNO-OCTULOSONIC-ACID TRANSFERASE/TRNA GUANINE-N 7 - -METHYLTRANSFERASE"/>
    <property type="match status" value="1"/>
</dbReference>
<feature type="binding site" evidence="7">
    <location>
        <position position="41"/>
    </location>
    <ligand>
        <name>S-adenosyl-L-methionine</name>
        <dbReference type="ChEBI" id="CHEBI:59789"/>
    </ligand>
</feature>
<dbReference type="PROSITE" id="PS51625">
    <property type="entry name" value="SAM_MT_TRMB"/>
    <property type="match status" value="1"/>
</dbReference>
<keyword evidence="4 7" id="KW-0808">Transferase</keyword>
<keyword evidence="5 7" id="KW-0949">S-adenosyl-L-methionine</keyword>
<evidence type="ECO:0000256" key="2">
    <source>
        <dbReference type="ARBA" id="ARBA00003015"/>
    </source>
</evidence>
<dbReference type="GO" id="GO:0043527">
    <property type="term" value="C:tRNA methyltransferase complex"/>
    <property type="evidence" value="ECO:0007669"/>
    <property type="project" value="TreeGrafter"/>
</dbReference>
<feature type="binding site" evidence="7">
    <location>
        <position position="120"/>
    </location>
    <ligand>
        <name>substrate</name>
    </ligand>
</feature>
<dbReference type="AlphaFoldDB" id="A0A7T0BXC8"/>
<comment type="function">
    <text evidence="2 7">Catalyzes the formation of N(7)-methylguanine at position 46 (m7G46) in tRNA.</text>
</comment>
<dbReference type="Pfam" id="PF02390">
    <property type="entry name" value="Methyltransf_4"/>
    <property type="match status" value="1"/>
</dbReference>
<evidence type="ECO:0000256" key="4">
    <source>
        <dbReference type="ARBA" id="ARBA00022679"/>
    </source>
</evidence>
<accession>A0A7T0BXC8</accession>
<keyword evidence="3 7" id="KW-0489">Methyltransferase</keyword>
<dbReference type="InterPro" id="IPR055361">
    <property type="entry name" value="tRNA_methyltr_TrmB_bact"/>
</dbReference>